<comment type="similarity">
    <text evidence="3">Belongs to the glycosyl hydrolase 5 (cellulase A) family.</text>
</comment>
<dbReference type="EMBL" id="CP012643">
    <property type="protein sequence ID" value="ALJ01419.1"/>
    <property type="molecule type" value="Genomic_DNA"/>
</dbReference>
<gene>
    <name evidence="5" type="ORF">DC20_12305</name>
</gene>
<dbReference type="Gene3D" id="3.20.20.80">
    <property type="entry name" value="Glycosidases"/>
    <property type="match status" value="1"/>
</dbReference>
<dbReference type="InterPro" id="IPR017853">
    <property type="entry name" value="GH"/>
</dbReference>
<dbReference type="GO" id="GO:0000272">
    <property type="term" value="P:polysaccharide catabolic process"/>
    <property type="evidence" value="ECO:0007669"/>
    <property type="project" value="InterPro"/>
</dbReference>
<dbReference type="Proteomes" id="UP000061382">
    <property type="component" value="Chromosome"/>
</dbReference>
<dbReference type="Pfam" id="PF00150">
    <property type="entry name" value="Cellulase"/>
    <property type="match status" value="1"/>
</dbReference>
<keyword evidence="2 3" id="KW-0326">Glycosidase</keyword>
<dbReference type="InterPro" id="IPR018087">
    <property type="entry name" value="Glyco_hydro_5_CS"/>
</dbReference>
<dbReference type="PROSITE" id="PS00659">
    <property type="entry name" value="GLYCOSYL_HYDROL_F5"/>
    <property type="match status" value="1"/>
</dbReference>
<proteinExistence type="inferred from homology"/>
<dbReference type="PATRIC" id="fig|512763.3.peg.2699"/>
<organism evidence="5 6">
    <name type="scientific">Rufibacter tibetensis</name>
    <dbReference type="NCBI Taxonomy" id="512763"/>
    <lineage>
        <taxon>Bacteria</taxon>
        <taxon>Pseudomonadati</taxon>
        <taxon>Bacteroidota</taxon>
        <taxon>Cytophagia</taxon>
        <taxon>Cytophagales</taxon>
        <taxon>Hymenobacteraceae</taxon>
        <taxon>Rufibacter</taxon>
    </lineage>
</organism>
<name>A0A0P0C801_9BACT</name>
<dbReference type="PANTHER" id="PTHR34142">
    <property type="entry name" value="ENDO-BETA-1,4-GLUCANASE A"/>
    <property type="match status" value="1"/>
</dbReference>
<accession>A0A0P0C801</accession>
<dbReference type="STRING" id="512763.DC20_12305"/>
<evidence type="ECO:0000256" key="2">
    <source>
        <dbReference type="ARBA" id="ARBA00023295"/>
    </source>
</evidence>
<dbReference type="PANTHER" id="PTHR34142:SF1">
    <property type="entry name" value="GLYCOSIDE HYDROLASE FAMILY 5 DOMAIN-CONTAINING PROTEIN"/>
    <property type="match status" value="1"/>
</dbReference>
<sequence>MPNPPKPPSPTNPTNPNPSVANAVAEYGQLRVVGNQILSASNKPVQLRGMSLFWSQWIGKYYTPETVKWLKDDWRSTLVRAAMAVDNDGYLKNPDAEKQKVITVVDAAIAEGLYVIIDWHDHEAEKHTDQAKAFFSEMAQRYGDKPNVIYEIYNEPLNVSWTGVIKPYAEAVIAEIRKHDPDNIVVVGTRNWSQDVEAVANNPIAGSNIAYTLHFYAATHKQWLRDAAQRALNKGIALMVTEYGTCEASGDGYLDVTETKAWWKFLDDNKISWANWSLADKQEGTAALKPGASPSGRWPESQITPSGMLVRTELIAKNPKP</sequence>
<keyword evidence="6" id="KW-1185">Reference proteome</keyword>
<keyword evidence="1 3" id="KW-0378">Hydrolase</keyword>
<evidence type="ECO:0000259" key="4">
    <source>
        <dbReference type="Pfam" id="PF00150"/>
    </source>
</evidence>
<dbReference type="GO" id="GO:0004553">
    <property type="term" value="F:hydrolase activity, hydrolyzing O-glycosyl compounds"/>
    <property type="evidence" value="ECO:0007669"/>
    <property type="project" value="InterPro"/>
</dbReference>
<protein>
    <submittedName>
        <fullName evidence="5">Glycoside hydrolase</fullName>
    </submittedName>
</protein>
<evidence type="ECO:0000313" key="6">
    <source>
        <dbReference type="Proteomes" id="UP000061382"/>
    </source>
</evidence>
<evidence type="ECO:0000313" key="5">
    <source>
        <dbReference type="EMBL" id="ALJ01419.1"/>
    </source>
</evidence>
<dbReference type="SUPFAM" id="SSF51445">
    <property type="entry name" value="(Trans)glycosidases"/>
    <property type="match status" value="1"/>
</dbReference>
<dbReference type="InterPro" id="IPR001547">
    <property type="entry name" value="Glyco_hydro_5"/>
</dbReference>
<feature type="domain" description="Glycoside hydrolase family 5" evidence="4">
    <location>
        <begin position="39"/>
        <end position="281"/>
    </location>
</feature>
<reference evidence="5 6" key="1">
    <citation type="submission" date="2015-08" db="EMBL/GenBank/DDBJ databases">
        <title>Complete genome sequence of Rufibacter tibetensis strain 1351t, a radiation-resistant bacterium from tibet plateau.</title>
        <authorList>
            <person name="Dai J."/>
        </authorList>
    </citation>
    <scope>NUCLEOTIDE SEQUENCE [LARGE SCALE GENOMIC DNA]</scope>
    <source>
        <strain evidence="5 6">1351</strain>
    </source>
</reference>
<dbReference type="KEGG" id="rti:DC20_12305"/>
<evidence type="ECO:0000256" key="1">
    <source>
        <dbReference type="ARBA" id="ARBA00022801"/>
    </source>
</evidence>
<evidence type="ECO:0000256" key="3">
    <source>
        <dbReference type="RuleBase" id="RU361153"/>
    </source>
</evidence>
<dbReference type="AlphaFoldDB" id="A0A0P0C801"/>